<protein>
    <submittedName>
        <fullName evidence="1">Uncharacterized protein</fullName>
    </submittedName>
</protein>
<dbReference type="AlphaFoldDB" id="A0A1A9ZX73"/>
<reference evidence="1" key="2">
    <citation type="submission" date="2020-05" db="UniProtKB">
        <authorList>
            <consortium name="EnsemblMetazoa"/>
        </authorList>
    </citation>
    <scope>IDENTIFICATION</scope>
    <source>
        <strain evidence="1">IAEA</strain>
    </source>
</reference>
<sequence>MHQRCHPIAVEYLWKSKKEKKKRQAKNHSCRYQMTSISAEVYKIPKRCKIEIKRLQHSLAYHAQCRTRPNVQDSFPALQENMGQIENWLRLALKVQIHDTMHHDRHLMHANKKLLIKIISFDVIQGKTSVVH</sequence>
<dbReference type="EnsemblMetazoa" id="GPAI027884-RA">
    <property type="protein sequence ID" value="GPAI027884-PA"/>
    <property type="gene ID" value="GPAI027884"/>
</dbReference>
<name>A0A1A9ZX73_GLOPL</name>
<evidence type="ECO:0000313" key="2">
    <source>
        <dbReference type="Proteomes" id="UP000092445"/>
    </source>
</evidence>
<organism evidence="1 2">
    <name type="scientific">Glossina pallidipes</name>
    <name type="common">Tsetse fly</name>
    <dbReference type="NCBI Taxonomy" id="7398"/>
    <lineage>
        <taxon>Eukaryota</taxon>
        <taxon>Metazoa</taxon>
        <taxon>Ecdysozoa</taxon>
        <taxon>Arthropoda</taxon>
        <taxon>Hexapoda</taxon>
        <taxon>Insecta</taxon>
        <taxon>Pterygota</taxon>
        <taxon>Neoptera</taxon>
        <taxon>Endopterygota</taxon>
        <taxon>Diptera</taxon>
        <taxon>Brachycera</taxon>
        <taxon>Muscomorpha</taxon>
        <taxon>Hippoboscoidea</taxon>
        <taxon>Glossinidae</taxon>
        <taxon>Glossina</taxon>
    </lineage>
</organism>
<proteinExistence type="predicted"/>
<dbReference type="Proteomes" id="UP000092445">
    <property type="component" value="Unassembled WGS sequence"/>
</dbReference>
<accession>A0A1A9ZX73</accession>
<keyword evidence="2" id="KW-1185">Reference proteome</keyword>
<dbReference type="VEuPathDB" id="VectorBase:GPAI027884"/>
<evidence type="ECO:0000313" key="1">
    <source>
        <dbReference type="EnsemblMetazoa" id="GPAI027884-PA"/>
    </source>
</evidence>
<reference evidence="2" key="1">
    <citation type="submission" date="2014-03" db="EMBL/GenBank/DDBJ databases">
        <authorList>
            <person name="Aksoy S."/>
            <person name="Warren W."/>
            <person name="Wilson R.K."/>
        </authorList>
    </citation>
    <scope>NUCLEOTIDE SEQUENCE [LARGE SCALE GENOMIC DNA]</scope>
    <source>
        <strain evidence="2">IAEA</strain>
    </source>
</reference>